<gene>
    <name evidence="2" type="ORF">SAMN02927903_01331</name>
</gene>
<dbReference type="EMBL" id="FMVF01000005">
    <property type="protein sequence ID" value="SCY40094.1"/>
    <property type="molecule type" value="Genomic_DNA"/>
</dbReference>
<keyword evidence="2" id="KW-0808">Transferase</keyword>
<dbReference type="PANTHER" id="PTHR12526">
    <property type="entry name" value="GLYCOSYLTRANSFERASE"/>
    <property type="match status" value="1"/>
</dbReference>
<evidence type="ECO:0000259" key="1">
    <source>
        <dbReference type="Pfam" id="PF00534"/>
    </source>
</evidence>
<dbReference type="OrthoDB" id="1395864at2"/>
<keyword evidence="3" id="KW-1185">Reference proteome</keyword>
<proteinExistence type="predicted"/>
<dbReference type="GO" id="GO:0016757">
    <property type="term" value="F:glycosyltransferase activity"/>
    <property type="evidence" value="ECO:0007669"/>
    <property type="project" value="InterPro"/>
</dbReference>
<organism evidence="2 3">
    <name type="scientific">Flavobacterium caeni</name>
    <dbReference type="NCBI Taxonomy" id="490189"/>
    <lineage>
        <taxon>Bacteria</taxon>
        <taxon>Pseudomonadati</taxon>
        <taxon>Bacteroidota</taxon>
        <taxon>Flavobacteriia</taxon>
        <taxon>Flavobacteriales</taxon>
        <taxon>Flavobacteriaceae</taxon>
        <taxon>Flavobacterium</taxon>
    </lineage>
</organism>
<sequence>MKFAIITHVVHQLKDGNFFAYGPYVREMDLWNQYASQVLIAAPLSVQRENPINLSYAHRNVDFTKVPLFDLLTVKGCARSLFLLPLIFWKVFRVMQKADHIHLRCPGNVGLVGCVVQMLFPGKTKTAKYAGNWDPKSKQPWSYRLQCWLLSNTFLTRNMQVLVYGDWPNSTANIKPFFTASYREADKVSTPPRRFENGVRFVFVGTLSPGKRPLYAISLVENLKRMGHNVTLDVYGEGVERDTLAQYIAKNNLESFVKLQGNQSAIAVKDAYQSAHFLLLPSRSEGWPKVVAEAMFWGCLPISTPVSCVPFMLDGGNRGLILDMTLEHDALAVESLLQNQGSYDAKVAAAMTWSREYTLDKFEESIQKLLEG</sequence>
<dbReference type="Proteomes" id="UP000199354">
    <property type="component" value="Unassembled WGS sequence"/>
</dbReference>
<evidence type="ECO:0000313" key="3">
    <source>
        <dbReference type="Proteomes" id="UP000199354"/>
    </source>
</evidence>
<dbReference type="Gene3D" id="3.40.50.2000">
    <property type="entry name" value="Glycogen Phosphorylase B"/>
    <property type="match status" value="1"/>
</dbReference>
<dbReference type="STRING" id="490189.SAMN02927903_01331"/>
<protein>
    <submittedName>
        <fullName evidence="2">Glycosyltransferase involved in cell wall bisynthesis</fullName>
    </submittedName>
</protein>
<feature type="domain" description="Glycosyl transferase family 1" evidence="1">
    <location>
        <begin position="195"/>
        <end position="341"/>
    </location>
</feature>
<dbReference type="SUPFAM" id="SSF53756">
    <property type="entry name" value="UDP-Glycosyltransferase/glycogen phosphorylase"/>
    <property type="match status" value="1"/>
</dbReference>
<dbReference type="InterPro" id="IPR001296">
    <property type="entry name" value="Glyco_trans_1"/>
</dbReference>
<evidence type="ECO:0000313" key="2">
    <source>
        <dbReference type="EMBL" id="SCY40094.1"/>
    </source>
</evidence>
<dbReference type="Pfam" id="PF00534">
    <property type="entry name" value="Glycos_transf_1"/>
    <property type="match status" value="1"/>
</dbReference>
<reference evidence="2 3" key="1">
    <citation type="submission" date="2016-10" db="EMBL/GenBank/DDBJ databases">
        <authorList>
            <person name="de Groot N.N."/>
        </authorList>
    </citation>
    <scope>NUCLEOTIDE SEQUENCE [LARGE SCALE GENOMIC DNA]</scope>
    <source>
        <strain evidence="2 3">CGMCC 1.7031</strain>
    </source>
</reference>
<name>A0A1G5FLR9_9FLAO</name>
<dbReference type="AlphaFoldDB" id="A0A1G5FLR9"/>
<dbReference type="PANTHER" id="PTHR12526:SF630">
    <property type="entry name" value="GLYCOSYLTRANSFERASE"/>
    <property type="match status" value="1"/>
</dbReference>
<dbReference type="CDD" id="cd03801">
    <property type="entry name" value="GT4_PimA-like"/>
    <property type="match status" value="1"/>
</dbReference>
<dbReference type="RefSeq" id="WP_091141607.1">
    <property type="nucleotide sequence ID" value="NZ_FMVF01000005.1"/>
</dbReference>
<accession>A0A1G5FLR9</accession>